<dbReference type="PROSITE" id="PS00028">
    <property type="entry name" value="ZINC_FINGER_C2H2_1"/>
    <property type="match status" value="2"/>
</dbReference>
<dbReference type="PROSITE" id="PS50157">
    <property type="entry name" value="ZINC_FINGER_C2H2_2"/>
    <property type="match status" value="2"/>
</dbReference>
<proteinExistence type="predicted"/>
<feature type="domain" description="C2H2-type" evidence="8">
    <location>
        <begin position="208"/>
        <end position="235"/>
    </location>
</feature>
<evidence type="ECO:0000256" key="2">
    <source>
        <dbReference type="ARBA" id="ARBA00022723"/>
    </source>
</evidence>
<keyword evidence="6" id="KW-0539">Nucleus</keyword>
<dbReference type="Proteomes" id="UP001211065">
    <property type="component" value="Unassembled WGS sequence"/>
</dbReference>
<comment type="subcellular location">
    <subcellularLocation>
        <location evidence="1">Nucleus</location>
    </subcellularLocation>
</comment>
<evidence type="ECO:0000256" key="6">
    <source>
        <dbReference type="ARBA" id="ARBA00023242"/>
    </source>
</evidence>
<evidence type="ECO:0000256" key="3">
    <source>
        <dbReference type="ARBA" id="ARBA00022737"/>
    </source>
</evidence>
<feature type="domain" description="C2H2-type" evidence="8">
    <location>
        <begin position="178"/>
        <end position="205"/>
    </location>
</feature>
<keyword evidence="3" id="KW-0677">Repeat</keyword>
<protein>
    <recommendedName>
        <fullName evidence="8">C2H2-type domain-containing protein</fullName>
    </recommendedName>
</protein>
<keyword evidence="2" id="KW-0479">Metal-binding</keyword>
<evidence type="ECO:0000256" key="5">
    <source>
        <dbReference type="ARBA" id="ARBA00022833"/>
    </source>
</evidence>
<evidence type="ECO:0000256" key="1">
    <source>
        <dbReference type="ARBA" id="ARBA00004123"/>
    </source>
</evidence>
<comment type="caution">
    <text evidence="9">The sequence shown here is derived from an EMBL/GenBank/DDBJ whole genome shotgun (WGS) entry which is preliminary data.</text>
</comment>
<sequence>MFISKAKTMNSVTSNLLKDPALLTTPFSTKLPVTSNIARNWQKELFFNSQRDLTGQLSSAVCSGEEKGHSMQVLSDSVTQLNSPAATSEPCCSLTPFASALHFFDGGQEEVNFNSNQDCRVYTSLTNNAFGSEVKPQYVRDYQDNNYLFGDSKIENTFKTENTSCVFDNIATIKTTGHACSTCGRVFARKYNMKQHATIHSTNRVKTHYCSICTRSFYRVADLNRHLKIHTRKGQLAV</sequence>
<gene>
    <name evidence="9" type="ORF">HK099_003853</name>
</gene>
<dbReference type="Gene3D" id="3.30.160.60">
    <property type="entry name" value="Classic Zinc Finger"/>
    <property type="match status" value="2"/>
</dbReference>
<dbReference type="InterPro" id="IPR036236">
    <property type="entry name" value="Znf_C2H2_sf"/>
</dbReference>
<dbReference type="SMART" id="SM00355">
    <property type="entry name" value="ZnF_C2H2"/>
    <property type="match status" value="2"/>
</dbReference>
<evidence type="ECO:0000313" key="9">
    <source>
        <dbReference type="EMBL" id="KAJ3220984.1"/>
    </source>
</evidence>
<accession>A0AAD5U147</accession>
<dbReference type="PANTHER" id="PTHR24394:SF19">
    <property type="entry name" value="ZINC FINGER AND BTB DOMAIN-CONTAINING PROTEIN 3"/>
    <property type="match status" value="1"/>
</dbReference>
<evidence type="ECO:0000256" key="7">
    <source>
        <dbReference type="PROSITE-ProRule" id="PRU00042"/>
    </source>
</evidence>
<name>A0AAD5U147_9FUNG</name>
<dbReference type="Pfam" id="PF00096">
    <property type="entry name" value="zf-C2H2"/>
    <property type="match status" value="2"/>
</dbReference>
<reference evidence="9" key="1">
    <citation type="submission" date="2020-05" db="EMBL/GenBank/DDBJ databases">
        <title>Phylogenomic resolution of chytrid fungi.</title>
        <authorList>
            <person name="Stajich J.E."/>
            <person name="Amses K."/>
            <person name="Simmons R."/>
            <person name="Seto K."/>
            <person name="Myers J."/>
            <person name="Bonds A."/>
            <person name="Quandt C.A."/>
            <person name="Barry K."/>
            <person name="Liu P."/>
            <person name="Grigoriev I."/>
            <person name="Longcore J.E."/>
            <person name="James T.Y."/>
        </authorList>
    </citation>
    <scope>NUCLEOTIDE SEQUENCE</scope>
    <source>
        <strain evidence="9">JEL0476</strain>
    </source>
</reference>
<dbReference type="GO" id="GO:0005634">
    <property type="term" value="C:nucleus"/>
    <property type="evidence" value="ECO:0007669"/>
    <property type="project" value="UniProtKB-SubCell"/>
</dbReference>
<dbReference type="AlphaFoldDB" id="A0AAD5U147"/>
<dbReference type="SUPFAM" id="SSF57667">
    <property type="entry name" value="beta-beta-alpha zinc fingers"/>
    <property type="match status" value="1"/>
</dbReference>
<dbReference type="InterPro" id="IPR013087">
    <property type="entry name" value="Znf_C2H2_type"/>
</dbReference>
<keyword evidence="10" id="KW-1185">Reference proteome</keyword>
<evidence type="ECO:0000256" key="4">
    <source>
        <dbReference type="ARBA" id="ARBA00022771"/>
    </source>
</evidence>
<keyword evidence="5" id="KW-0862">Zinc</keyword>
<dbReference type="GO" id="GO:0000981">
    <property type="term" value="F:DNA-binding transcription factor activity, RNA polymerase II-specific"/>
    <property type="evidence" value="ECO:0007669"/>
    <property type="project" value="TreeGrafter"/>
</dbReference>
<dbReference type="EMBL" id="JADGJW010000259">
    <property type="protein sequence ID" value="KAJ3220984.1"/>
    <property type="molecule type" value="Genomic_DNA"/>
</dbReference>
<keyword evidence="4 7" id="KW-0863">Zinc-finger</keyword>
<dbReference type="GO" id="GO:0008270">
    <property type="term" value="F:zinc ion binding"/>
    <property type="evidence" value="ECO:0007669"/>
    <property type="project" value="UniProtKB-KW"/>
</dbReference>
<organism evidence="9 10">
    <name type="scientific">Clydaea vesicula</name>
    <dbReference type="NCBI Taxonomy" id="447962"/>
    <lineage>
        <taxon>Eukaryota</taxon>
        <taxon>Fungi</taxon>
        <taxon>Fungi incertae sedis</taxon>
        <taxon>Chytridiomycota</taxon>
        <taxon>Chytridiomycota incertae sedis</taxon>
        <taxon>Chytridiomycetes</taxon>
        <taxon>Lobulomycetales</taxon>
        <taxon>Lobulomycetaceae</taxon>
        <taxon>Clydaea</taxon>
    </lineage>
</organism>
<evidence type="ECO:0000313" key="10">
    <source>
        <dbReference type="Proteomes" id="UP001211065"/>
    </source>
</evidence>
<evidence type="ECO:0000259" key="8">
    <source>
        <dbReference type="PROSITE" id="PS50157"/>
    </source>
</evidence>
<dbReference type="PANTHER" id="PTHR24394">
    <property type="entry name" value="ZINC FINGER PROTEIN"/>
    <property type="match status" value="1"/>
</dbReference>